<evidence type="ECO:0000313" key="2">
    <source>
        <dbReference type="EMBL" id="KAJ8466490.1"/>
    </source>
</evidence>
<protein>
    <submittedName>
        <fullName evidence="2">Uncharacterized protein</fullName>
    </submittedName>
</protein>
<comment type="caution">
    <text evidence="2">The sequence shown here is derived from an EMBL/GenBank/DDBJ whole genome shotgun (WGS) entry which is preliminary data.</text>
</comment>
<feature type="compositionally biased region" description="Basic and acidic residues" evidence="1">
    <location>
        <begin position="50"/>
        <end position="61"/>
    </location>
</feature>
<dbReference type="EMBL" id="JAQQAF010000008">
    <property type="protein sequence ID" value="KAJ8466490.1"/>
    <property type="molecule type" value="Genomic_DNA"/>
</dbReference>
<dbReference type="AlphaFoldDB" id="A0AAV8QC67"/>
<reference evidence="2 3" key="1">
    <citation type="submission" date="2022-12" db="EMBL/GenBank/DDBJ databases">
        <title>Chromosome-scale assembly of the Ensete ventricosum genome.</title>
        <authorList>
            <person name="Dussert Y."/>
            <person name="Stocks J."/>
            <person name="Wendawek A."/>
            <person name="Woldeyes F."/>
            <person name="Nichols R.A."/>
            <person name="Borrell J.S."/>
        </authorList>
    </citation>
    <scope>NUCLEOTIDE SEQUENCE [LARGE SCALE GENOMIC DNA]</scope>
    <source>
        <strain evidence="3">cv. Maze</strain>
        <tissue evidence="2">Seeds</tissue>
    </source>
</reference>
<name>A0AAV8QC67_ENSVE</name>
<evidence type="ECO:0000256" key="1">
    <source>
        <dbReference type="SAM" id="MobiDB-lite"/>
    </source>
</evidence>
<evidence type="ECO:0000313" key="3">
    <source>
        <dbReference type="Proteomes" id="UP001222027"/>
    </source>
</evidence>
<sequence length="92" mass="9668">MATTRLAVGVCVSGPRPKGWCHPCRSSSTQGECIPQLIEVKQQQQQQRGGNDRANHERGEGGGEGIRGLTPLRSTDSIAVKAALVGISQTAS</sequence>
<gene>
    <name evidence="2" type="ORF">OPV22_029042</name>
</gene>
<keyword evidence="3" id="KW-1185">Reference proteome</keyword>
<proteinExistence type="predicted"/>
<accession>A0AAV8QC67</accession>
<feature type="region of interest" description="Disordered" evidence="1">
    <location>
        <begin position="41"/>
        <end position="71"/>
    </location>
</feature>
<organism evidence="2 3">
    <name type="scientific">Ensete ventricosum</name>
    <name type="common">Abyssinian banana</name>
    <name type="synonym">Musa ensete</name>
    <dbReference type="NCBI Taxonomy" id="4639"/>
    <lineage>
        <taxon>Eukaryota</taxon>
        <taxon>Viridiplantae</taxon>
        <taxon>Streptophyta</taxon>
        <taxon>Embryophyta</taxon>
        <taxon>Tracheophyta</taxon>
        <taxon>Spermatophyta</taxon>
        <taxon>Magnoliopsida</taxon>
        <taxon>Liliopsida</taxon>
        <taxon>Zingiberales</taxon>
        <taxon>Musaceae</taxon>
        <taxon>Ensete</taxon>
    </lineage>
</organism>
<dbReference type="Proteomes" id="UP001222027">
    <property type="component" value="Unassembled WGS sequence"/>
</dbReference>